<dbReference type="InterPro" id="IPR014169">
    <property type="entry name" value="Pal_lipo_C"/>
</dbReference>
<feature type="domain" description="OmpA-like" evidence="13">
    <location>
        <begin position="68"/>
        <end position="185"/>
    </location>
</feature>
<organism evidence="14 15">
    <name type="scientific">Phenylobacterium deserti</name>
    <dbReference type="NCBI Taxonomy" id="1914756"/>
    <lineage>
        <taxon>Bacteria</taxon>
        <taxon>Pseudomonadati</taxon>
        <taxon>Pseudomonadota</taxon>
        <taxon>Alphaproteobacteria</taxon>
        <taxon>Caulobacterales</taxon>
        <taxon>Caulobacteraceae</taxon>
        <taxon>Phenylobacterium</taxon>
    </lineage>
</organism>
<dbReference type="Gene3D" id="3.30.1330.60">
    <property type="entry name" value="OmpA-like domain"/>
    <property type="match status" value="1"/>
</dbReference>
<dbReference type="AlphaFoldDB" id="A0A328ATY2"/>
<evidence type="ECO:0000256" key="7">
    <source>
        <dbReference type="ARBA" id="ARBA00023288"/>
    </source>
</evidence>
<dbReference type="InterPro" id="IPR006664">
    <property type="entry name" value="OMP_bac"/>
</dbReference>
<dbReference type="HAMAP" id="MF_02204">
    <property type="entry name" value="Pal"/>
    <property type="match status" value="1"/>
</dbReference>
<dbReference type="PANTHER" id="PTHR30329">
    <property type="entry name" value="STATOR ELEMENT OF FLAGELLAR MOTOR COMPLEX"/>
    <property type="match status" value="1"/>
</dbReference>
<dbReference type="Proteomes" id="UP000249725">
    <property type="component" value="Unassembled WGS sequence"/>
</dbReference>
<gene>
    <name evidence="9 14" type="primary">pal</name>
    <name evidence="14" type="ORF">DJ018_03120</name>
</gene>
<evidence type="ECO:0000256" key="12">
    <source>
        <dbReference type="SAM" id="SignalP"/>
    </source>
</evidence>
<feature type="compositionally biased region" description="Pro residues" evidence="11">
    <location>
        <begin position="37"/>
        <end position="57"/>
    </location>
</feature>
<dbReference type="InterPro" id="IPR036737">
    <property type="entry name" value="OmpA-like_sf"/>
</dbReference>
<comment type="caution">
    <text evidence="14">The sequence shown here is derived from an EMBL/GenBank/DDBJ whole genome shotgun (WGS) entry which is preliminary data.</text>
</comment>
<protein>
    <recommendedName>
        <fullName evidence="9">Peptidoglycan-associated protein</fullName>
    </recommendedName>
</protein>
<dbReference type="RefSeq" id="WP_111513426.1">
    <property type="nucleotide sequence ID" value="NZ_QFYR01000001.1"/>
</dbReference>
<evidence type="ECO:0000256" key="11">
    <source>
        <dbReference type="SAM" id="MobiDB-lite"/>
    </source>
</evidence>
<comment type="subcellular location">
    <subcellularLocation>
        <location evidence="1">Cell outer membrane</location>
    </subcellularLocation>
</comment>
<evidence type="ECO:0000256" key="4">
    <source>
        <dbReference type="ARBA" id="ARBA00023136"/>
    </source>
</evidence>
<dbReference type="GO" id="GO:0009279">
    <property type="term" value="C:cell outer membrane"/>
    <property type="evidence" value="ECO:0007669"/>
    <property type="project" value="UniProtKB-SubCell"/>
</dbReference>
<dbReference type="OrthoDB" id="9809164at2"/>
<dbReference type="SUPFAM" id="SSF103088">
    <property type="entry name" value="OmpA-like"/>
    <property type="match status" value="1"/>
</dbReference>
<keyword evidence="8 9" id="KW-0131">Cell cycle</keyword>
<keyword evidence="7 14" id="KW-0449">Lipoprotein</keyword>
<reference evidence="15" key="1">
    <citation type="submission" date="2018-05" db="EMBL/GenBank/DDBJ databases">
        <authorList>
            <person name="Li X."/>
        </authorList>
    </citation>
    <scope>NUCLEOTIDE SEQUENCE [LARGE SCALE GENOMIC DNA]</scope>
    <source>
        <strain evidence="15">YIM 73061</strain>
    </source>
</reference>
<feature type="region of interest" description="Disordered" evidence="11">
    <location>
        <begin position="29"/>
        <end position="65"/>
    </location>
</feature>
<accession>A0A328ATY2</accession>
<dbReference type="InterPro" id="IPR006665">
    <property type="entry name" value="OmpA-like"/>
</dbReference>
<keyword evidence="3 12" id="KW-0732">Signal</keyword>
<dbReference type="PANTHER" id="PTHR30329:SF21">
    <property type="entry name" value="LIPOPROTEIN YIAD-RELATED"/>
    <property type="match status" value="1"/>
</dbReference>
<dbReference type="PROSITE" id="PS51123">
    <property type="entry name" value="OMPA_2"/>
    <property type="match status" value="1"/>
</dbReference>
<evidence type="ECO:0000259" key="13">
    <source>
        <dbReference type="PROSITE" id="PS51123"/>
    </source>
</evidence>
<sequence length="186" mass="19428">MATSFTARTALNLALVAAAAASLSACTRPKPAFQTQPPAPAPTAPAPTTPDTAPPAGPVGSATVPGSQQDFVVNVGDTVLFDFDSYSIREDARGILAAQAGWLRQYPAVRVRIEGNTDELGTREYNLALGARRANAVREFLVSNGIGGERITTISYGKERPVDPGTGDEAYARNRNAKTAIVSGAR</sequence>
<comment type="function">
    <text evidence="9">Part of the Tol-Pal system, which plays a role in outer membrane invagination during cell division and is important for maintaining outer membrane integrity.</text>
</comment>
<evidence type="ECO:0000313" key="14">
    <source>
        <dbReference type="EMBL" id="RAK56974.1"/>
    </source>
</evidence>
<dbReference type="PRINTS" id="PR01021">
    <property type="entry name" value="OMPADOMAIN"/>
</dbReference>
<keyword evidence="15" id="KW-1185">Reference proteome</keyword>
<dbReference type="GO" id="GO:0051301">
    <property type="term" value="P:cell division"/>
    <property type="evidence" value="ECO:0007669"/>
    <property type="project" value="UniProtKB-UniRule"/>
</dbReference>
<dbReference type="Pfam" id="PF00691">
    <property type="entry name" value="OmpA"/>
    <property type="match status" value="1"/>
</dbReference>
<dbReference type="InterPro" id="IPR050330">
    <property type="entry name" value="Bact_OuterMem_StrucFunc"/>
</dbReference>
<evidence type="ECO:0000256" key="9">
    <source>
        <dbReference type="HAMAP-Rule" id="MF_02204"/>
    </source>
</evidence>
<evidence type="ECO:0000313" key="15">
    <source>
        <dbReference type="Proteomes" id="UP000249725"/>
    </source>
</evidence>
<proteinExistence type="inferred from homology"/>
<dbReference type="EMBL" id="QFYR01000001">
    <property type="protein sequence ID" value="RAK56974.1"/>
    <property type="molecule type" value="Genomic_DNA"/>
</dbReference>
<keyword evidence="4 10" id="KW-0472">Membrane</keyword>
<comment type="subunit">
    <text evidence="9">The Tol-Pal system is composed of five core proteins: the inner membrane proteins TolA, TolQ and TolR, the periplasmic protein TolB and the outer membrane protein Pal. They form a network linking the inner and outer membranes and the peptidoglycan layer.</text>
</comment>
<evidence type="ECO:0000256" key="5">
    <source>
        <dbReference type="ARBA" id="ARBA00023139"/>
    </source>
</evidence>
<evidence type="ECO:0000256" key="3">
    <source>
        <dbReference type="ARBA" id="ARBA00022729"/>
    </source>
</evidence>
<feature type="signal peptide" evidence="12">
    <location>
        <begin position="1"/>
        <end position="25"/>
    </location>
</feature>
<keyword evidence="2 9" id="KW-0132">Cell division</keyword>
<evidence type="ECO:0000256" key="8">
    <source>
        <dbReference type="ARBA" id="ARBA00023306"/>
    </source>
</evidence>
<dbReference type="CDD" id="cd07185">
    <property type="entry name" value="OmpA_C-like"/>
    <property type="match status" value="1"/>
</dbReference>
<keyword evidence="5" id="KW-0564">Palmitate</keyword>
<dbReference type="PROSITE" id="PS01068">
    <property type="entry name" value="OMPA_1"/>
    <property type="match status" value="1"/>
</dbReference>
<evidence type="ECO:0000256" key="1">
    <source>
        <dbReference type="ARBA" id="ARBA00004442"/>
    </source>
</evidence>
<dbReference type="NCBIfam" id="TIGR02802">
    <property type="entry name" value="Pal_lipo"/>
    <property type="match status" value="1"/>
</dbReference>
<evidence type="ECO:0000256" key="2">
    <source>
        <dbReference type="ARBA" id="ARBA00022618"/>
    </source>
</evidence>
<evidence type="ECO:0000256" key="10">
    <source>
        <dbReference type="PROSITE-ProRule" id="PRU00473"/>
    </source>
</evidence>
<dbReference type="InterPro" id="IPR039001">
    <property type="entry name" value="Pal"/>
</dbReference>
<evidence type="ECO:0000256" key="6">
    <source>
        <dbReference type="ARBA" id="ARBA00023237"/>
    </source>
</evidence>
<name>A0A328ATY2_9CAUL</name>
<feature type="chain" id="PRO_5016261440" description="Peptidoglycan-associated protein" evidence="12">
    <location>
        <begin position="26"/>
        <end position="186"/>
    </location>
</feature>
<keyword evidence="6" id="KW-0998">Cell outer membrane</keyword>
<dbReference type="InterPro" id="IPR006690">
    <property type="entry name" value="OMPA-like_CS"/>
</dbReference>
<comment type="similarity">
    <text evidence="9">Belongs to the Pal lipoprotein family.</text>
</comment>